<keyword evidence="3" id="KW-1003">Cell membrane</keyword>
<keyword evidence="4 7" id="KW-0812">Transmembrane</keyword>
<keyword evidence="5 7" id="KW-1133">Transmembrane helix</keyword>
<dbReference type="Proteomes" id="UP000308528">
    <property type="component" value="Unassembled WGS sequence"/>
</dbReference>
<evidence type="ECO:0000256" key="7">
    <source>
        <dbReference type="RuleBase" id="RU363032"/>
    </source>
</evidence>
<feature type="transmembrane region" description="Helical" evidence="7">
    <location>
        <begin position="369"/>
        <end position="395"/>
    </location>
</feature>
<dbReference type="EMBL" id="SRSF01000001">
    <property type="protein sequence ID" value="THH41979.1"/>
    <property type="molecule type" value="Genomic_DNA"/>
</dbReference>
<reference evidence="9 10" key="1">
    <citation type="submission" date="2019-04" db="EMBL/GenBank/DDBJ databases">
        <title>Lewinella litorea sp. nov., isolated from a marine sand.</title>
        <authorList>
            <person name="Yoon J.-H."/>
        </authorList>
    </citation>
    <scope>NUCLEOTIDE SEQUENCE [LARGE SCALE GENOMIC DNA]</scope>
    <source>
        <strain evidence="9 10">HSMS-39</strain>
    </source>
</reference>
<dbReference type="AlphaFoldDB" id="A0A4S4NPK5"/>
<comment type="subcellular location">
    <subcellularLocation>
        <location evidence="1 7">Cell membrane</location>
        <topology evidence="1 7">Multi-pass membrane protein</topology>
    </subcellularLocation>
</comment>
<evidence type="ECO:0000313" key="10">
    <source>
        <dbReference type="Proteomes" id="UP000308528"/>
    </source>
</evidence>
<evidence type="ECO:0000256" key="1">
    <source>
        <dbReference type="ARBA" id="ARBA00004651"/>
    </source>
</evidence>
<keyword evidence="10" id="KW-1185">Reference proteome</keyword>
<gene>
    <name evidence="9" type="ORF">E4021_05180</name>
</gene>
<feature type="transmembrane region" description="Helical" evidence="7">
    <location>
        <begin position="259"/>
        <end position="280"/>
    </location>
</feature>
<evidence type="ECO:0000313" key="9">
    <source>
        <dbReference type="EMBL" id="THH41979.1"/>
    </source>
</evidence>
<dbReference type="PROSITE" id="PS50928">
    <property type="entry name" value="ABC_TM1"/>
    <property type="match status" value="1"/>
</dbReference>
<organism evidence="9 10">
    <name type="scientific">Neolewinella litorea</name>
    <dbReference type="NCBI Taxonomy" id="2562452"/>
    <lineage>
        <taxon>Bacteria</taxon>
        <taxon>Pseudomonadati</taxon>
        <taxon>Bacteroidota</taxon>
        <taxon>Saprospiria</taxon>
        <taxon>Saprospirales</taxon>
        <taxon>Lewinellaceae</taxon>
        <taxon>Neolewinella</taxon>
    </lineage>
</organism>
<protein>
    <submittedName>
        <fullName evidence="9">ABC transporter permease</fullName>
    </submittedName>
</protein>
<comment type="similarity">
    <text evidence="7">Belongs to the binding-protein-dependent transport system permease family.</text>
</comment>
<feature type="transmembrane region" description="Helical" evidence="7">
    <location>
        <begin position="224"/>
        <end position="247"/>
    </location>
</feature>
<dbReference type="SUPFAM" id="SSF161098">
    <property type="entry name" value="MetI-like"/>
    <property type="match status" value="1"/>
</dbReference>
<dbReference type="OrthoDB" id="24153at2"/>
<keyword evidence="6 7" id="KW-0472">Membrane</keyword>
<dbReference type="GO" id="GO:0055085">
    <property type="term" value="P:transmembrane transport"/>
    <property type="evidence" value="ECO:0007669"/>
    <property type="project" value="InterPro"/>
</dbReference>
<sequence>MLGYGFRKLLYLPLGILLLSLVSFVLTWMTPGDPVQQRMVAEGVRTSGENLVAYERSYQRLAEQLDYDLPPFYLTITNAALPDTLHRIVQADRRGAVRELALQFGNWPRVQQFYRALMAARLAEEPEVQTVARRLLVRSDPAYLRQQLATLPPGPAAQSLQTAYRDMVDGADRRDLLLPRVYWHGTENRYHRYLMNLLRGELGVSYADRRPVAQKIATALPRTVLLNGLALVLVYLLAIPLGLYMAYYYHSRFDRWATALTFLAFGLPSFWIATLLANYLTTPAYGMGWFPTMGFGEVPPDAGWWDALQIRASHLILPVFCLTYPSLAYVSRHLRASALIELAQPYVRTARMKGLAGSQVLWRHVFRNAAFPLVTLLGGLLPGLLAGSVLIEQIFNLPGMGQLLYDAATARDWPVVTAVVLVNGVLTILGLLLADIGYALLDPRIRLGKLPPR</sequence>
<dbReference type="Pfam" id="PF00528">
    <property type="entry name" value="BPD_transp_1"/>
    <property type="match status" value="1"/>
</dbReference>
<evidence type="ECO:0000256" key="4">
    <source>
        <dbReference type="ARBA" id="ARBA00022692"/>
    </source>
</evidence>
<dbReference type="GO" id="GO:0005886">
    <property type="term" value="C:plasma membrane"/>
    <property type="evidence" value="ECO:0007669"/>
    <property type="project" value="UniProtKB-SubCell"/>
</dbReference>
<dbReference type="PANTHER" id="PTHR30465:SF0">
    <property type="entry name" value="OLIGOPEPTIDE TRANSPORT SYSTEM PERMEASE PROTEIN APPB"/>
    <property type="match status" value="1"/>
</dbReference>
<feature type="transmembrane region" description="Helical" evidence="7">
    <location>
        <begin position="415"/>
        <end position="441"/>
    </location>
</feature>
<evidence type="ECO:0000256" key="5">
    <source>
        <dbReference type="ARBA" id="ARBA00022989"/>
    </source>
</evidence>
<name>A0A4S4NPK5_9BACT</name>
<dbReference type="CDD" id="cd06261">
    <property type="entry name" value="TM_PBP2"/>
    <property type="match status" value="1"/>
</dbReference>
<proteinExistence type="inferred from homology"/>
<keyword evidence="2 7" id="KW-0813">Transport</keyword>
<evidence type="ECO:0000256" key="3">
    <source>
        <dbReference type="ARBA" id="ARBA00022475"/>
    </source>
</evidence>
<evidence type="ECO:0000259" key="8">
    <source>
        <dbReference type="PROSITE" id="PS50928"/>
    </source>
</evidence>
<feature type="transmembrane region" description="Helical" evidence="7">
    <location>
        <begin position="9"/>
        <end position="29"/>
    </location>
</feature>
<dbReference type="InterPro" id="IPR035906">
    <property type="entry name" value="MetI-like_sf"/>
</dbReference>
<evidence type="ECO:0000256" key="2">
    <source>
        <dbReference type="ARBA" id="ARBA00022448"/>
    </source>
</evidence>
<accession>A0A4S4NPK5</accession>
<feature type="domain" description="ABC transmembrane type-1" evidence="8">
    <location>
        <begin position="220"/>
        <end position="434"/>
    </location>
</feature>
<comment type="caution">
    <text evidence="9">The sequence shown here is derived from an EMBL/GenBank/DDBJ whole genome shotgun (WGS) entry which is preliminary data.</text>
</comment>
<dbReference type="PANTHER" id="PTHR30465">
    <property type="entry name" value="INNER MEMBRANE ABC TRANSPORTER"/>
    <property type="match status" value="1"/>
</dbReference>
<dbReference type="Gene3D" id="1.10.3720.10">
    <property type="entry name" value="MetI-like"/>
    <property type="match status" value="1"/>
</dbReference>
<evidence type="ECO:0000256" key="6">
    <source>
        <dbReference type="ARBA" id="ARBA00023136"/>
    </source>
</evidence>
<dbReference type="InterPro" id="IPR000515">
    <property type="entry name" value="MetI-like"/>
</dbReference>
<dbReference type="RefSeq" id="WP_136456997.1">
    <property type="nucleotide sequence ID" value="NZ_SRSF01000001.1"/>
</dbReference>